<feature type="signal peptide" evidence="1">
    <location>
        <begin position="1"/>
        <end position="16"/>
    </location>
</feature>
<sequence>MSFLSLVVGLKMTISAWTVQLANKGCFKMNNAESGKEMLTIYTIYWGNGHVIGEVLFQSFEMQLHCSKCRDNGSPLPVCGVGEAYSEERTHNKEEVVIVYNTAKLGSSSSVCLRLSRAQLYFKM</sequence>
<protein>
    <submittedName>
        <fullName evidence="2">Uncharacterized protein</fullName>
    </submittedName>
</protein>
<proteinExistence type="predicted"/>
<reference evidence="2" key="1">
    <citation type="submission" date="2021-09" db="EMBL/GenBank/DDBJ databases">
        <title>The genome of Mauremys mutica provides insights into the evolution of semi-aquatic lifestyle.</title>
        <authorList>
            <person name="Gong S."/>
            <person name="Gao Y."/>
        </authorList>
    </citation>
    <scope>NUCLEOTIDE SEQUENCE</scope>
    <source>
        <strain evidence="2">MM-2020</strain>
        <tissue evidence="2">Muscle</tissue>
    </source>
</reference>
<dbReference type="EMBL" id="JAHDVG010000468">
    <property type="protein sequence ID" value="KAH1181369.1"/>
    <property type="molecule type" value="Genomic_DNA"/>
</dbReference>
<comment type="caution">
    <text evidence="2">The sequence shown here is derived from an EMBL/GenBank/DDBJ whole genome shotgun (WGS) entry which is preliminary data.</text>
</comment>
<accession>A0A9D3XIT3</accession>
<keyword evidence="3" id="KW-1185">Reference proteome</keyword>
<evidence type="ECO:0000313" key="2">
    <source>
        <dbReference type="EMBL" id="KAH1181369.1"/>
    </source>
</evidence>
<dbReference type="Proteomes" id="UP000827986">
    <property type="component" value="Unassembled WGS sequence"/>
</dbReference>
<organism evidence="2 3">
    <name type="scientific">Mauremys mutica</name>
    <name type="common">yellowpond turtle</name>
    <dbReference type="NCBI Taxonomy" id="74926"/>
    <lineage>
        <taxon>Eukaryota</taxon>
        <taxon>Metazoa</taxon>
        <taxon>Chordata</taxon>
        <taxon>Craniata</taxon>
        <taxon>Vertebrata</taxon>
        <taxon>Euteleostomi</taxon>
        <taxon>Archelosauria</taxon>
        <taxon>Testudinata</taxon>
        <taxon>Testudines</taxon>
        <taxon>Cryptodira</taxon>
        <taxon>Durocryptodira</taxon>
        <taxon>Testudinoidea</taxon>
        <taxon>Geoemydidae</taxon>
        <taxon>Geoemydinae</taxon>
        <taxon>Mauremys</taxon>
    </lineage>
</organism>
<dbReference type="AlphaFoldDB" id="A0A9D3XIT3"/>
<evidence type="ECO:0000256" key="1">
    <source>
        <dbReference type="SAM" id="SignalP"/>
    </source>
</evidence>
<keyword evidence="1" id="KW-0732">Signal</keyword>
<feature type="chain" id="PRO_5039240406" evidence="1">
    <location>
        <begin position="17"/>
        <end position="124"/>
    </location>
</feature>
<evidence type="ECO:0000313" key="3">
    <source>
        <dbReference type="Proteomes" id="UP000827986"/>
    </source>
</evidence>
<gene>
    <name evidence="2" type="ORF">KIL84_005095</name>
</gene>
<name>A0A9D3XIT3_9SAUR</name>